<dbReference type="InterPro" id="IPR020057">
    <property type="entry name" value="Ribosomal_bL25_b-dom"/>
</dbReference>
<evidence type="ECO:0000256" key="1">
    <source>
        <dbReference type="ARBA" id="ARBA00022730"/>
    </source>
</evidence>
<feature type="domain" description="Large ribosomal subunit protein bL25 L25" evidence="7">
    <location>
        <begin position="8"/>
        <end position="90"/>
    </location>
</feature>
<dbReference type="InterPro" id="IPR001021">
    <property type="entry name" value="Ribosomal_bL25_long"/>
</dbReference>
<dbReference type="InterPro" id="IPR020930">
    <property type="entry name" value="Ribosomal_uL5_bac-type"/>
</dbReference>
<organism evidence="9 10">
    <name type="scientific">Tetzosporium hominis</name>
    <dbReference type="NCBI Taxonomy" id="2020506"/>
    <lineage>
        <taxon>Bacteria</taxon>
        <taxon>Bacillati</taxon>
        <taxon>Bacillota</taxon>
        <taxon>Bacilli</taxon>
        <taxon>Bacillales</taxon>
        <taxon>Caryophanaceae</taxon>
        <taxon>Tetzosporium</taxon>
    </lineage>
</organism>
<gene>
    <name evidence="5" type="primary">rplY</name>
    <name evidence="5" type="synonym">ctc</name>
    <name evidence="9" type="ORF">CF394_03745</name>
</gene>
<feature type="domain" description="Large ribosomal subunit protein bL25 beta" evidence="8">
    <location>
        <begin position="99"/>
        <end position="181"/>
    </location>
</feature>
<dbReference type="SUPFAM" id="SSF50715">
    <property type="entry name" value="Ribosomal protein L25-like"/>
    <property type="match status" value="1"/>
</dbReference>
<proteinExistence type="inferred from homology"/>
<keyword evidence="4 5" id="KW-0687">Ribonucleoprotein</keyword>
<dbReference type="PANTHER" id="PTHR33284:SF1">
    <property type="entry name" value="RIBOSOMAL PROTEIN L25_GLN-TRNA SYNTHETASE, ANTI-CODON-BINDING DOMAIN-CONTAINING PROTEIN"/>
    <property type="match status" value="1"/>
</dbReference>
<dbReference type="PANTHER" id="PTHR33284">
    <property type="entry name" value="RIBOSOMAL PROTEIN L25/GLN-TRNA SYNTHETASE, ANTI-CODON-BINDING DOMAIN-CONTAINING PROTEIN"/>
    <property type="match status" value="1"/>
</dbReference>
<evidence type="ECO:0000313" key="10">
    <source>
        <dbReference type="Proteomes" id="UP000217065"/>
    </source>
</evidence>
<keyword evidence="1 5" id="KW-0699">rRNA-binding</keyword>
<evidence type="ECO:0000256" key="4">
    <source>
        <dbReference type="ARBA" id="ARBA00023274"/>
    </source>
</evidence>
<evidence type="ECO:0000259" key="8">
    <source>
        <dbReference type="Pfam" id="PF14693"/>
    </source>
</evidence>
<feature type="compositionally biased region" description="Acidic residues" evidence="6">
    <location>
        <begin position="184"/>
        <end position="217"/>
    </location>
</feature>
<reference evidence="9 10" key="1">
    <citation type="submission" date="2017-07" db="EMBL/GenBank/DDBJ databases">
        <title>Tetzosporium hominis gen.nov. sp.nov.</title>
        <authorList>
            <person name="Tetz G."/>
            <person name="Tetz V."/>
        </authorList>
    </citation>
    <scope>NUCLEOTIDE SEQUENCE [LARGE SCALE GENOMIC DNA]</scope>
    <source>
        <strain evidence="9 10">VT-49</strain>
    </source>
</reference>
<comment type="similarity">
    <text evidence="5">Belongs to the bacterial ribosomal protein bL25 family. CTC subfamily.</text>
</comment>
<sequence length="217" mass="23826">MTMTKVTTQTRESKKENTSLRAKGFVPAVVYGYKTDSKAIAVEEIELIKVLREVGRNGVMKLDVDGKTINAVLTDYQQDPIKGQILHADFLAINMSEELEVAVTVTPVGDAVGVKEGGSLTQPNREVTVKVKPSDIPDHIEVDVSEMNIGETLTLGDVRDKIDFDVQEEDDYALVSIAAPRSDEELEELDSTEEEATEKDATDVEATEEAPEEEKAE</sequence>
<dbReference type="InterPro" id="IPR029751">
    <property type="entry name" value="Ribosomal_L25_dom"/>
</dbReference>
<dbReference type="GO" id="GO:0022625">
    <property type="term" value="C:cytosolic large ribosomal subunit"/>
    <property type="evidence" value="ECO:0007669"/>
    <property type="project" value="TreeGrafter"/>
</dbReference>
<dbReference type="GO" id="GO:0008097">
    <property type="term" value="F:5S rRNA binding"/>
    <property type="evidence" value="ECO:0007669"/>
    <property type="project" value="InterPro"/>
</dbReference>
<dbReference type="GO" id="GO:0006412">
    <property type="term" value="P:translation"/>
    <property type="evidence" value="ECO:0007669"/>
    <property type="project" value="UniProtKB-UniRule"/>
</dbReference>
<evidence type="ECO:0000256" key="6">
    <source>
        <dbReference type="SAM" id="MobiDB-lite"/>
    </source>
</evidence>
<comment type="caution">
    <text evidence="9">The sequence shown here is derived from an EMBL/GenBank/DDBJ whole genome shotgun (WGS) entry which is preliminary data.</text>
</comment>
<dbReference type="AlphaFoldDB" id="A0A264W5R8"/>
<dbReference type="InterPro" id="IPR020056">
    <property type="entry name" value="Rbsml_bL25/Gln-tRNA_synth_N"/>
</dbReference>
<dbReference type="GO" id="GO:0003735">
    <property type="term" value="F:structural constituent of ribosome"/>
    <property type="evidence" value="ECO:0007669"/>
    <property type="project" value="InterPro"/>
</dbReference>
<dbReference type="InterPro" id="IPR011035">
    <property type="entry name" value="Ribosomal_bL25/Gln-tRNA_synth"/>
</dbReference>
<dbReference type="Gene3D" id="2.40.240.10">
    <property type="entry name" value="Ribosomal Protein L25, Chain P"/>
    <property type="match status" value="1"/>
</dbReference>
<dbReference type="Gene3D" id="2.170.120.20">
    <property type="entry name" value="Ribosomal protein L25, beta domain"/>
    <property type="match status" value="1"/>
</dbReference>
<dbReference type="Proteomes" id="UP000217065">
    <property type="component" value="Unassembled WGS sequence"/>
</dbReference>
<dbReference type="EMBL" id="NOKQ01000180">
    <property type="protein sequence ID" value="OZS78920.1"/>
    <property type="molecule type" value="Genomic_DNA"/>
</dbReference>
<protein>
    <recommendedName>
        <fullName evidence="5">Large ribosomal subunit protein bL25</fullName>
    </recommendedName>
    <alternativeName>
        <fullName evidence="5">General stress protein CTC</fullName>
    </alternativeName>
</protein>
<comment type="subunit">
    <text evidence="5">Part of the 50S ribosomal subunit; part of the 5S rRNA/L5/L18/L25 subcomplex. Contacts the 5S rRNA. Binds to the 5S rRNA independently of L5 and L18.</text>
</comment>
<evidence type="ECO:0000259" key="7">
    <source>
        <dbReference type="Pfam" id="PF01386"/>
    </source>
</evidence>
<evidence type="ECO:0000313" key="9">
    <source>
        <dbReference type="EMBL" id="OZS78920.1"/>
    </source>
</evidence>
<dbReference type="OrthoDB" id="9790002at2"/>
<comment type="function">
    <text evidence="5">This is one of the proteins that binds to the 5S RNA in the ribosome where it forms part of the central protuberance.</text>
</comment>
<dbReference type="HAMAP" id="MF_01334">
    <property type="entry name" value="Ribosomal_bL25_CTC"/>
    <property type="match status" value="1"/>
</dbReference>
<dbReference type="NCBIfam" id="NF004133">
    <property type="entry name" value="PRK05618.2-4"/>
    <property type="match status" value="1"/>
</dbReference>
<accession>A0A264W5R8</accession>
<keyword evidence="10" id="KW-1185">Reference proteome</keyword>
<dbReference type="CDD" id="cd00495">
    <property type="entry name" value="Ribosomal_L25_TL5_CTC"/>
    <property type="match status" value="1"/>
</dbReference>
<keyword evidence="2 5" id="KW-0694">RNA-binding</keyword>
<keyword evidence="3 5" id="KW-0689">Ribosomal protein</keyword>
<dbReference type="NCBIfam" id="TIGR00731">
    <property type="entry name" value="bL25_bact_ctc"/>
    <property type="match status" value="1"/>
</dbReference>
<feature type="region of interest" description="Disordered" evidence="6">
    <location>
        <begin position="178"/>
        <end position="217"/>
    </location>
</feature>
<dbReference type="Pfam" id="PF14693">
    <property type="entry name" value="Ribosomal_TL5_C"/>
    <property type="match status" value="1"/>
</dbReference>
<evidence type="ECO:0000256" key="2">
    <source>
        <dbReference type="ARBA" id="ARBA00022884"/>
    </source>
</evidence>
<evidence type="ECO:0000256" key="3">
    <source>
        <dbReference type="ARBA" id="ARBA00022980"/>
    </source>
</evidence>
<name>A0A264W5R8_9BACL</name>
<evidence type="ECO:0000256" key="5">
    <source>
        <dbReference type="HAMAP-Rule" id="MF_01334"/>
    </source>
</evidence>
<dbReference type="InterPro" id="IPR037121">
    <property type="entry name" value="Ribosomal_bL25_C"/>
</dbReference>
<dbReference type="Pfam" id="PF01386">
    <property type="entry name" value="Ribosomal_L25p"/>
    <property type="match status" value="1"/>
</dbReference>